<dbReference type="EMBL" id="JANCYW010000016">
    <property type="protein sequence ID" value="KAK4538267.1"/>
    <property type="molecule type" value="Genomic_DNA"/>
</dbReference>
<evidence type="ECO:0000313" key="1">
    <source>
        <dbReference type="EMBL" id="KAK4538267.1"/>
    </source>
</evidence>
<accession>A0AAV9J116</accession>
<name>A0AAV9J116_CYACA</name>
<comment type="caution">
    <text evidence="1">The sequence shown here is derived from an EMBL/GenBank/DDBJ whole genome shotgun (WGS) entry which is preliminary data.</text>
</comment>
<sequence>MIHWTAPLSSLLNGTEFVFHKAVPRLWSTFDSSSKASDLLQRGYWENVPQMAALLALRGEPADAAVYRELWSAYAAAFQAQPSALSSNFFSGSAAATAAYHGHRRGWLSSADLSAAAGLLQAVCAPDWSLRGAQNQAFARAAGTALYVGLLSTALPLSGTDAAEFAAYVDAVWSDFAVTAHGDTTENAPQYNVIFLANLFLLADGNATRHHFLQQSAAAFRMMVNFALQVSPSGALPSYGDDGLGTPLVFAGDWAAVLARAVSLYEGQVTGTKTAQDVDAMRAAAQRVWRFNTGDPLTTAAPHRVGVYLHPIRSTQPLFHIAMLQAPSAALLSAASPAGLYAGLAGATVLTRYPQVPDKVLLLQAHHDSDVRSSAFVVGDVFLSPLAYHSHAQQIGALSMYSVGDAVLLYGLGYNNRLQNQSNTLVVTPPDPPSMSSVMAGQWQTARLPTSLLEPLSAAAAGGNGSAAVNPWRAFNRTVTFRVQYRGGGSGTLTVRNVQLQSAYSGGHGRVLPLPSAVDGFGAVDGGRQAQYHNCGGDRVTFNTYTLANGSVVFDCQQYPYLQFEWQFVVNASAGCGGDAGGTAPDNTNTLLIFRASPNAAYDVNVLTAPMPTPTLTEAVPLPATATSTGQYGARYRFTGYGTPDTNWTRELYLNADRSLLVRDTVVVGAQWVRDGYGPVGPIWNLLGNAYEQDGSTVTVRGFPNTASAVAHDDALQATVHVGGGDASVPVQVSNQSVLWANVQPVRIWAQQLPRHAGQVLLFETRIDCTRLD</sequence>
<reference evidence="1 2" key="1">
    <citation type="submission" date="2022-07" db="EMBL/GenBank/DDBJ databases">
        <title>Genome-wide signatures of adaptation to extreme environments.</title>
        <authorList>
            <person name="Cho C.H."/>
            <person name="Yoon H.S."/>
        </authorList>
    </citation>
    <scope>NUCLEOTIDE SEQUENCE [LARGE SCALE GENOMIC DNA]</scope>
    <source>
        <strain evidence="1 2">DBV 063 E5</strain>
    </source>
</reference>
<protein>
    <submittedName>
        <fullName evidence="1">Uncharacterized protein</fullName>
    </submittedName>
</protein>
<keyword evidence="2" id="KW-1185">Reference proteome</keyword>
<dbReference type="Proteomes" id="UP001301350">
    <property type="component" value="Unassembled WGS sequence"/>
</dbReference>
<dbReference type="AlphaFoldDB" id="A0AAV9J116"/>
<proteinExistence type="predicted"/>
<evidence type="ECO:0000313" key="2">
    <source>
        <dbReference type="Proteomes" id="UP001301350"/>
    </source>
</evidence>
<organism evidence="1 2">
    <name type="scientific">Cyanidium caldarium</name>
    <name type="common">Red alga</name>
    <dbReference type="NCBI Taxonomy" id="2771"/>
    <lineage>
        <taxon>Eukaryota</taxon>
        <taxon>Rhodophyta</taxon>
        <taxon>Bangiophyceae</taxon>
        <taxon>Cyanidiales</taxon>
        <taxon>Cyanidiaceae</taxon>
        <taxon>Cyanidium</taxon>
    </lineage>
</organism>
<gene>
    <name evidence="1" type="ORF">CDCA_CDCA16G4292</name>
</gene>